<keyword evidence="5 12" id="KW-0813">Transport</keyword>
<sequence>MSEFFAMGGYGFYVWCSMGAVAVLMILEPVLLSIKHRQLIKNIKRQNRRQASRENTASQTEKS</sequence>
<keyword evidence="11 12" id="KW-0472">Membrane</keyword>
<proteinExistence type="inferred from homology"/>
<dbReference type="InterPro" id="IPR007078">
    <property type="entry name" value="Haem_export_protD_CcmD"/>
</dbReference>
<comment type="function">
    <text evidence="1 12">Required for the export of heme to the periplasm for the biogenesis of c-type cytochromes.</text>
</comment>
<dbReference type="RefSeq" id="WP_109824017.1">
    <property type="nucleotide sequence ID" value="NZ_QGKL01000037.1"/>
</dbReference>
<evidence type="ECO:0000313" key="14">
    <source>
        <dbReference type="Proteomes" id="UP000245506"/>
    </source>
</evidence>
<dbReference type="OrthoDB" id="9815607at2"/>
<name>A0A317C8J9_9GAMM</name>
<organism evidence="13 14">
    <name type="scientific">Leucothrix arctica</name>
    <dbReference type="NCBI Taxonomy" id="1481894"/>
    <lineage>
        <taxon>Bacteria</taxon>
        <taxon>Pseudomonadati</taxon>
        <taxon>Pseudomonadota</taxon>
        <taxon>Gammaproteobacteria</taxon>
        <taxon>Thiotrichales</taxon>
        <taxon>Thiotrichaceae</taxon>
        <taxon>Leucothrix</taxon>
    </lineage>
</organism>
<comment type="similarity">
    <text evidence="3 12">Belongs to the CcmD/CycX/HelD family.</text>
</comment>
<keyword evidence="10 12" id="KW-1133">Transmembrane helix</keyword>
<gene>
    <name evidence="13" type="primary">ccmD</name>
    <name evidence="13" type="ORF">DKT75_13760</name>
</gene>
<feature type="transmembrane region" description="Helical" evidence="12">
    <location>
        <begin position="12"/>
        <end position="34"/>
    </location>
</feature>
<dbReference type="GO" id="GO:0015886">
    <property type="term" value="P:heme transport"/>
    <property type="evidence" value="ECO:0007669"/>
    <property type="project" value="InterPro"/>
</dbReference>
<evidence type="ECO:0000256" key="6">
    <source>
        <dbReference type="ARBA" id="ARBA00022475"/>
    </source>
</evidence>
<comment type="subcellular location">
    <subcellularLocation>
        <location evidence="2 12">Cell inner membrane</location>
        <topology evidence="2 12">Single-pass membrane protein</topology>
    </subcellularLocation>
</comment>
<evidence type="ECO:0000256" key="8">
    <source>
        <dbReference type="ARBA" id="ARBA00022692"/>
    </source>
</evidence>
<dbReference type="GO" id="GO:0017004">
    <property type="term" value="P:cytochrome complex assembly"/>
    <property type="evidence" value="ECO:0007669"/>
    <property type="project" value="UniProtKB-KW"/>
</dbReference>
<dbReference type="AlphaFoldDB" id="A0A317C8J9"/>
<evidence type="ECO:0000256" key="7">
    <source>
        <dbReference type="ARBA" id="ARBA00022519"/>
    </source>
</evidence>
<dbReference type="Pfam" id="PF04995">
    <property type="entry name" value="CcmD"/>
    <property type="match status" value="1"/>
</dbReference>
<evidence type="ECO:0000256" key="9">
    <source>
        <dbReference type="ARBA" id="ARBA00022748"/>
    </source>
</evidence>
<evidence type="ECO:0000256" key="3">
    <source>
        <dbReference type="ARBA" id="ARBA00008741"/>
    </source>
</evidence>
<keyword evidence="14" id="KW-1185">Reference proteome</keyword>
<keyword evidence="6 12" id="KW-1003">Cell membrane</keyword>
<evidence type="ECO:0000256" key="2">
    <source>
        <dbReference type="ARBA" id="ARBA00004377"/>
    </source>
</evidence>
<dbReference type="PANTHER" id="PTHR37531">
    <property type="entry name" value="HEME EXPORTER PROTEIN D"/>
    <property type="match status" value="1"/>
</dbReference>
<reference evidence="13 14" key="1">
    <citation type="submission" date="2018-05" db="EMBL/GenBank/DDBJ databases">
        <title>Leucothrix arctica sp. nov., isolated from Arctic seawater.</title>
        <authorList>
            <person name="Choi A."/>
            <person name="Baek K."/>
        </authorList>
    </citation>
    <scope>NUCLEOTIDE SEQUENCE [LARGE SCALE GENOMIC DNA]</scope>
    <source>
        <strain evidence="13 14">IMCC9719</strain>
    </source>
</reference>
<accession>A0A317C8J9</accession>
<dbReference type="Proteomes" id="UP000245506">
    <property type="component" value="Unassembled WGS sequence"/>
</dbReference>
<evidence type="ECO:0000256" key="5">
    <source>
        <dbReference type="ARBA" id="ARBA00022448"/>
    </source>
</evidence>
<evidence type="ECO:0000313" key="13">
    <source>
        <dbReference type="EMBL" id="PWQ94995.1"/>
    </source>
</evidence>
<evidence type="ECO:0000256" key="1">
    <source>
        <dbReference type="ARBA" id="ARBA00002442"/>
    </source>
</evidence>
<keyword evidence="8 12" id="KW-0812">Transmembrane</keyword>
<evidence type="ECO:0000256" key="4">
    <source>
        <dbReference type="ARBA" id="ARBA00016461"/>
    </source>
</evidence>
<dbReference type="GO" id="GO:1903607">
    <property type="term" value="P:cytochrome c biosynthetic process"/>
    <property type="evidence" value="ECO:0007669"/>
    <property type="project" value="TreeGrafter"/>
</dbReference>
<dbReference type="GO" id="GO:0005886">
    <property type="term" value="C:plasma membrane"/>
    <property type="evidence" value="ECO:0007669"/>
    <property type="project" value="UniProtKB-SubCell"/>
</dbReference>
<evidence type="ECO:0000256" key="10">
    <source>
        <dbReference type="ARBA" id="ARBA00022989"/>
    </source>
</evidence>
<dbReference type="InterPro" id="IPR052075">
    <property type="entry name" value="Heme_exporter_D"/>
</dbReference>
<dbReference type="EMBL" id="QGKL01000037">
    <property type="protein sequence ID" value="PWQ94995.1"/>
    <property type="molecule type" value="Genomic_DNA"/>
</dbReference>
<keyword evidence="7 12" id="KW-0997">Cell inner membrane</keyword>
<evidence type="ECO:0000256" key="11">
    <source>
        <dbReference type="ARBA" id="ARBA00023136"/>
    </source>
</evidence>
<keyword evidence="9 12" id="KW-0201">Cytochrome c-type biogenesis</keyword>
<dbReference type="NCBIfam" id="TIGR03141">
    <property type="entry name" value="cytochro_ccmD"/>
    <property type="match status" value="1"/>
</dbReference>
<protein>
    <recommendedName>
        <fullName evidence="4 12">Heme exporter protein D</fullName>
    </recommendedName>
</protein>
<dbReference type="PANTHER" id="PTHR37531:SF1">
    <property type="entry name" value="HEME EXPORTER PROTEIN D"/>
    <property type="match status" value="1"/>
</dbReference>
<evidence type="ECO:0000256" key="12">
    <source>
        <dbReference type="RuleBase" id="RU363101"/>
    </source>
</evidence>
<comment type="caution">
    <text evidence="13">The sequence shown here is derived from an EMBL/GenBank/DDBJ whole genome shotgun (WGS) entry which is preliminary data.</text>
</comment>